<feature type="domain" description="HD" evidence="1">
    <location>
        <begin position="29"/>
        <end position="125"/>
    </location>
</feature>
<organism evidence="2 3">
    <name type="scientific">Comamonas sediminis</name>
    <dbReference type="NCBI Taxonomy" id="1783360"/>
    <lineage>
        <taxon>Bacteria</taxon>
        <taxon>Pseudomonadati</taxon>
        <taxon>Pseudomonadota</taxon>
        <taxon>Betaproteobacteria</taxon>
        <taxon>Burkholderiales</taxon>
        <taxon>Comamonadaceae</taxon>
        <taxon>Comamonas</taxon>
    </lineage>
</organism>
<dbReference type="RefSeq" id="WP_369458967.1">
    <property type="nucleotide sequence ID" value="NZ_JBGBDC010000001.1"/>
</dbReference>
<reference evidence="2 3" key="1">
    <citation type="journal article" date="2016" name="Int. J. Syst. Evol. Microbiol.">
        <title>Description of Comamonas sediminis sp. nov., isolated from lagoon sediments.</title>
        <authorList>
            <person name="Subhash Y."/>
            <person name="Bang J.J."/>
            <person name="You T.H."/>
            <person name="Lee S.S."/>
        </authorList>
    </citation>
    <scope>NUCLEOTIDE SEQUENCE [LARGE SCALE GENOMIC DNA]</scope>
    <source>
        <strain evidence="2 3">JCM 31169</strain>
    </source>
</reference>
<dbReference type="InterPro" id="IPR052194">
    <property type="entry name" value="MESH1"/>
</dbReference>
<gene>
    <name evidence="2" type="ORF">AB7A72_03025</name>
</gene>
<dbReference type="Pfam" id="PF13328">
    <property type="entry name" value="HD_4"/>
    <property type="match status" value="1"/>
</dbReference>
<dbReference type="InterPro" id="IPR003607">
    <property type="entry name" value="HD/PDEase_dom"/>
</dbReference>
<sequence length="166" mass="18546">MHIVEKARIFATAAHYAIDQKRKYTNEPYIHHPKAVVNLLLSISENEEVLAAAWLHDIIEDTSIKLETIEEEFGFAVANLVREVTNISRSSDGNRAHRKAIDRTHSAAASPSAKSIKLADIIDNLPSIKNGNPDFAKVYIAEQKLLLEVLKEGSTSLYTQAERLLE</sequence>
<evidence type="ECO:0000259" key="1">
    <source>
        <dbReference type="PROSITE" id="PS51831"/>
    </source>
</evidence>
<name>A0ABV4AXV0_9BURK</name>
<dbReference type="SUPFAM" id="SSF109604">
    <property type="entry name" value="HD-domain/PDEase-like"/>
    <property type="match status" value="1"/>
</dbReference>
<evidence type="ECO:0000313" key="2">
    <source>
        <dbReference type="EMBL" id="MEY2249967.1"/>
    </source>
</evidence>
<dbReference type="PROSITE" id="PS51831">
    <property type="entry name" value="HD"/>
    <property type="match status" value="1"/>
</dbReference>
<dbReference type="PANTHER" id="PTHR46246:SF1">
    <property type="entry name" value="GUANOSINE-3',5'-BIS(DIPHOSPHATE) 3'-PYROPHOSPHOHYDROLASE MESH1"/>
    <property type="match status" value="1"/>
</dbReference>
<protein>
    <submittedName>
        <fullName evidence="2">HD domain-containing protein</fullName>
    </submittedName>
</protein>
<dbReference type="Proteomes" id="UP001562178">
    <property type="component" value="Unassembled WGS sequence"/>
</dbReference>
<proteinExistence type="predicted"/>
<evidence type="ECO:0000313" key="3">
    <source>
        <dbReference type="Proteomes" id="UP001562178"/>
    </source>
</evidence>
<accession>A0ABV4AXV0</accession>
<dbReference type="SMART" id="SM00471">
    <property type="entry name" value="HDc"/>
    <property type="match status" value="1"/>
</dbReference>
<dbReference type="PANTHER" id="PTHR46246">
    <property type="entry name" value="GUANOSINE-3',5'-BIS(DIPHOSPHATE) 3'-PYROPHOSPHOHYDROLASE MESH1"/>
    <property type="match status" value="1"/>
</dbReference>
<keyword evidence="3" id="KW-1185">Reference proteome</keyword>
<dbReference type="EMBL" id="JBGBDC010000001">
    <property type="protein sequence ID" value="MEY2249967.1"/>
    <property type="molecule type" value="Genomic_DNA"/>
</dbReference>
<dbReference type="Gene3D" id="1.10.3210.10">
    <property type="entry name" value="Hypothetical protein af1432"/>
    <property type="match status" value="1"/>
</dbReference>
<comment type="caution">
    <text evidence="2">The sequence shown here is derived from an EMBL/GenBank/DDBJ whole genome shotgun (WGS) entry which is preliminary data.</text>
</comment>
<dbReference type="InterPro" id="IPR006674">
    <property type="entry name" value="HD_domain"/>
</dbReference>